<evidence type="ECO:0000256" key="1">
    <source>
        <dbReference type="ARBA" id="ARBA00023268"/>
    </source>
</evidence>
<dbReference type="CDD" id="cd01647">
    <property type="entry name" value="RT_LTR"/>
    <property type="match status" value="1"/>
</dbReference>
<dbReference type="InterPro" id="IPR043128">
    <property type="entry name" value="Rev_trsase/Diguanyl_cyclase"/>
</dbReference>
<dbReference type="PANTHER" id="PTHR37984">
    <property type="entry name" value="PROTEIN CBG26694"/>
    <property type="match status" value="1"/>
</dbReference>
<proteinExistence type="predicted"/>
<dbReference type="Gene3D" id="3.10.10.10">
    <property type="entry name" value="HIV Type 1 Reverse Transcriptase, subunit A, domain 1"/>
    <property type="match status" value="1"/>
</dbReference>
<reference evidence="3 4" key="1">
    <citation type="journal article" date="2018" name="Front. Plant Sci.">
        <title>Red Clover (Trifolium pratense) and Zigzag Clover (T. medium) - A Picture of Genomic Similarities and Differences.</title>
        <authorList>
            <person name="Dluhosova J."/>
            <person name="Istvanek J."/>
            <person name="Nedelnik J."/>
            <person name="Repkova J."/>
        </authorList>
    </citation>
    <scope>NUCLEOTIDE SEQUENCE [LARGE SCALE GENOMIC DNA]</scope>
    <source>
        <strain evidence="4">cv. 10/8</strain>
        <tissue evidence="3">Leaf</tissue>
    </source>
</reference>
<dbReference type="InterPro" id="IPR000477">
    <property type="entry name" value="RT_dom"/>
</dbReference>
<dbReference type="InterPro" id="IPR041577">
    <property type="entry name" value="RT_RNaseH_2"/>
</dbReference>
<dbReference type="SUPFAM" id="SSF56672">
    <property type="entry name" value="DNA/RNA polymerases"/>
    <property type="match status" value="1"/>
</dbReference>
<evidence type="ECO:0000259" key="2">
    <source>
        <dbReference type="PROSITE" id="PS50994"/>
    </source>
</evidence>
<keyword evidence="1" id="KW-0511">Multifunctional enzyme</keyword>
<dbReference type="PROSITE" id="PS50994">
    <property type="entry name" value="INTEGRASE"/>
    <property type="match status" value="1"/>
</dbReference>
<accession>A0A392M6Y9</accession>
<dbReference type="Gene3D" id="1.10.340.70">
    <property type="match status" value="1"/>
</dbReference>
<evidence type="ECO:0000313" key="3">
    <source>
        <dbReference type="EMBL" id="MCH83210.1"/>
    </source>
</evidence>
<dbReference type="InterPro" id="IPR043502">
    <property type="entry name" value="DNA/RNA_pol_sf"/>
</dbReference>
<keyword evidence="4" id="KW-1185">Reference proteome</keyword>
<dbReference type="GO" id="GO:0003676">
    <property type="term" value="F:nucleic acid binding"/>
    <property type="evidence" value="ECO:0007669"/>
    <property type="project" value="InterPro"/>
</dbReference>
<dbReference type="Pfam" id="PF17919">
    <property type="entry name" value="RT_RNaseH_2"/>
    <property type="match status" value="1"/>
</dbReference>
<gene>
    <name evidence="3" type="ORF">A2U01_0004028</name>
</gene>
<dbReference type="InterPro" id="IPR012337">
    <property type="entry name" value="RNaseH-like_sf"/>
</dbReference>
<sequence length="523" mass="59968">LEPSEEERIVSLLKRNIDLFAWPPSDMPGISESIITHKLSLFPNVKPVSQRKIRLGEERRKVVDEEVRKLKEAGFITKIEYPTWLANVAMLHGRLLGVQPDQNESDTCNYYYDVMPFRLKNAGATYQRLLDRVFSEQIGKNLEVYIDDMVVKTATGNHHDANLEEILNSVRKYSMRLNPTKCSFGVKVGKFLGFMLTNRGIEANREKCQAIIDMRSPTSVNEVQQLTGRIAALARFLSCSGEKAFHLFSTLRKNERFMWTQECEEAFRKLKEFISSPPILTRPFEGNPIFLYLAVSEHALSSVLVQEVEKEEMPGATPIMLFIRHDILSEDRDEAAKLRRVAAKYTIVNDKLYKMGFSTPMLLCLGKDESKRLLAEINDGECGSHIGARALAAKVMRVGFYWPKIMKDSTEYVRSCDKCQRHANIHHSPAESLQSVTSLWTFLKWGVDILGPFTTAANQVKFLIVVVDYFTKWIEAEPMATIGAEKVKSFYWKRIMCRYEIPRNIVSDNGKQFTSELVIEFYE</sequence>
<organism evidence="3 4">
    <name type="scientific">Trifolium medium</name>
    <dbReference type="NCBI Taxonomy" id="97028"/>
    <lineage>
        <taxon>Eukaryota</taxon>
        <taxon>Viridiplantae</taxon>
        <taxon>Streptophyta</taxon>
        <taxon>Embryophyta</taxon>
        <taxon>Tracheophyta</taxon>
        <taxon>Spermatophyta</taxon>
        <taxon>Magnoliopsida</taxon>
        <taxon>eudicotyledons</taxon>
        <taxon>Gunneridae</taxon>
        <taxon>Pentapetalae</taxon>
        <taxon>rosids</taxon>
        <taxon>fabids</taxon>
        <taxon>Fabales</taxon>
        <taxon>Fabaceae</taxon>
        <taxon>Papilionoideae</taxon>
        <taxon>50 kb inversion clade</taxon>
        <taxon>NPAAA clade</taxon>
        <taxon>Hologalegina</taxon>
        <taxon>IRL clade</taxon>
        <taxon>Trifolieae</taxon>
        <taxon>Trifolium</taxon>
    </lineage>
</organism>
<dbReference type="InterPro" id="IPR041588">
    <property type="entry name" value="Integrase_H2C2"/>
</dbReference>
<dbReference type="InterPro" id="IPR036397">
    <property type="entry name" value="RNaseH_sf"/>
</dbReference>
<evidence type="ECO:0000313" key="4">
    <source>
        <dbReference type="Proteomes" id="UP000265520"/>
    </source>
</evidence>
<dbReference type="InterPro" id="IPR001584">
    <property type="entry name" value="Integrase_cat-core"/>
</dbReference>
<feature type="domain" description="Integrase catalytic" evidence="2">
    <location>
        <begin position="425"/>
        <end position="523"/>
    </location>
</feature>
<dbReference type="Pfam" id="PF00078">
    <property type="entry name" value="RVT_1"/>
    <property type="match status" value="1"/>
</dbReference>
<name>A0A392M6Y9_9FABA</name>
<dbReference type="InterPro" id="IPR050951">
    <property type="entry name" value="Retrovirus_Pol_polyprotein"/>
</dbReference>
<dbReference type="Gene3D" id="3.30.420.10">
    <property type="entry name" value="Ribonuclease H-like superfamily/Ribonuclease H"/>
    <property type="match status" value="1"/>
</dbReference>
<dbReference type="EMBL" id="LXQA010004817">
    <property type="protein sequence ID" value="MCH83210.1"/>
    <property type="molecule type" value="Genomic_DNA"/>
</dbReference>
<dbReference type="GO" id="GO:0015074">
    <property type="term" value="P:DNA integration"/>
    <property type="evidence" value="ECO:0007669"/>
    <property type="project" value="InterPro"/>
</dbReference>
<protein>
    <submittedName>
        <fullName evidence="3">Retrotransposon protein putative Ty3-gypsy subclass</fullName>
    </submittedName>
</protein>
<dbReference type="GO" id="GO:0003824">
    <property type="term" value="F:catalytic activity"/>
    <property type="evidence" value="ECO:0007669"/>
    <property type="project" value="UniProtKB-KW"/>
</dbReference>
<dbReference type="Gene3D" id="3.30.70.270">
    <property type="match status" value="2"/>
</dbReference>
<dbReference type="AlphaFoldDB" id="A0A392M6Y9"/>
<dbReference type="PANTHER" id="PTHR37984:SF5">
    <property type="entry name" value="PROTEIN NYNRIN-LIKE"/>
    <property type="match status" value="1"/>
</dbReference>
<dbReference type="SUPFAM" id="SSF53098">
    <property type="entry name" value="Ribonuclease H-like"/>
    <property type="match status" value="1"/>
</dbReference>
<dbReference type="Proteomes" id="UP000265520">
    <property type="component" value="Unassembled WGS sequence"/>
</dbReference>
<dbReference type="Pfam" id="PF17921">
    <property type="entry name" value="Integrase_H2C2"/>
    <property type="match status" value="1"/>
</dbReference>
<comment type="caution">
    <text evidence="3">The sequence shown here is derived from an EMBL/GenBank/DDBJ whole genome shotgun (WGS) entry which is preliminary data.</text>
</comment>
<feature type="non-terminal residue" evidence="3">
    <location>
        <position position="1"/>
    </location>
</feature>